<protein>
    <recommendedName>
        <fullName evidence="5">Pentapeptide MXKDX repeat protein</fullName>
    </recommendedName>
</protein>
<feature type="region of interest" description="Disordered" evidence="1">
    <location>
        <begin position="24"/>
        <end position="72"/>
    </location>
</feature>
<accession>A0ABP8Q0E2</accession>
<dbReference type="Proteomes" id="UP001501243">
    <property type="component" value="Unassembled WGS sequence"/>
</dbReference>
<feature type="signal peptide" evidence="2">
    <location>
        <begin position="1"/>
        <end position="22"/>
    </location>
</feature>
<evidence type="ECO:0008006" key="5">
    <source>
        <dbReference type="Google" id="ProtNLM"/>
    </source>
</evidence>
<dbReference type="EMBL" id="BAABGQ010000003">
    <property type="protein sequence ID" value="GAA4494939.1"/>
    <property type="molecule type" value="Genomic_DNA"/>
</dbReference>
<feature type="chain" id="PRO_5045274825" description="Pentapeptide MXKDX repeat protein" evidence="2">
    <location>
        <begin position="23"/>
        <end position="72"/>
    </location>
</feature>
<keyword evidence="4" id="KW-1185">Reference proteome</keyword>
<proteinExistence type="predicted"/>
<reference evidence="4" key="1">
    <citation type="journal article" date="2019" name="Int. J. Syst. Evol. Microbiol.">
        <title>The Global Catalogue of Microorganisms (GCM) 10K type strain sequencing project: providing services to taxonomists for standard genome sequencing and annotation.</title>
        <authorList>
            <consortium name="The Broad Institute Genomics Platform"/>
            <consortium name="The Broad Institute Genome Sequencing Center for Infectious Disease"/>
            <person name="Wu L."/>
            <person name="Ma J."/>
        </authorList>
    </citation>
    <scope>NUCLEOTIDE SEQUENCE [LARGE SCALE GENOMIC DNA]</scope>
    <source>
        <strain evidence="4">JCM 17841</strain>
    </source>
</reference>
<feature type="compositionally biased region" description="Basic and acidic residues" evidence="1">
    <location>
        <begin position="29"/>
        <end position="49"/>
    </location>
</feature>
<name>A0ABP8Q0E2_9BACT</name>
<evidence type="ECO:0000256" key="1">
    <source>
        <dbReference type="SAM" id="MobiDB-lite"/>
    </source>
</evidence>
<feature type="compositionally biased region" description="Basic and acidic residues" evidence="1">
    <location>
        <begin position="61"/>
        <end position="72"/>
    </location>
</feature>
<organism evidence="3 4">
    <name type="scientific">Hymenobacter ginsengisoli</name>
    <dbReference type="NCBI Taxonomy" id="1051626"/>
    <lineage>
        <taxon>Bacteria</taxon>
        <taxon>Pseudomonadati</taxon>
        <taxon>Bacteroidota</taxon>
        <taxon>Cytophagia</taxon>
        <taxon>Cytophagales</taxon>
        <taxon>Hymenobacteraceae</taxon>
        <taxon>Hymenobacter</taxon>
    </lineage>
</organism>
<comment type="caution">
    <text evidence="3">The sequence shown here is derived from an EMBL/GenBank/DDBJ whole genome shotgun (WGS) entry which is preliminary data.</text>
</comment>
<evidence type="ECO:0000313" key="4">
    <source>
        <dbReference type="Proteomes" id="UP001501243"/>
    </source>
</evidence>
<gene>
    <name evidence="3" type="ORF">GCM10023172_05910</name>
</gene>
<feature type="compositionally biased region" description="Basic residues" evidence="1">
    <location>
        <begin position="50"/>
        <end position="60"/>
    </location>
</feature>
<evidence type="ECO:0000313" key="3">
    <source>
        <dbReference type="EMBL" id="GAA4494939.1"/>
    </source>
</evidence>
<dbReference type="RefSeq" id="WP_208133740.1">
    <property type="nucleotide sequence ID" value="NZ_BAABGQ010000003.1"/>
</dbReference>
<sequence>MKNTLKLAAGLVLSGLFFTAHAQTTPMKEGSKMEEKKESKMEEKKENKMMHSKMHGKMHKEKMAGEKMKAKM</sequence>
<evidence type="ECO:0000256" key="2">
    <source>
        <dbReference type="SAM" id="SignalP"/>
    </source>
</evidence>
<keyword evidence="2" id="KW-0732">Signal</keyword>